<dbReference type="CDD" id="cd06222">
    <property type="entry name" value="RNase_H_like"/>
    <property type="match status" value="1"/>
</dbReference>
<name>A0ABM0VZ26_CAMSA</name>
<accession>A0ABM0VZ26</accession>
<dbReference type="Pfam" id="PF13966">
    <property type="entry name" value="zf-RVT"/>
    <property type="match status" value="1"/>
</dbReference>
<dbReference type="Pfam" id="PF13456">
    <property type="entry name" value="RVT_3"/>
    <property type="match status" value="1"/>
</dbReference>
<evidence type="ECO:0000259" key="1">
    <source>
        <dbReference type="Pfam" id="PF00078"/>
    </source>
</evidence>
<evidence type="ECO:0000313" key="5">
    <source>
        <dbReference type="RefSeq" id="XP_010463404.1"/>
    </source>
</evidence>
<dbReference type="InterPro" id="IPR002156">
    <property type="entry name" value="RNaseH_domain"/>
</dbReference>
<reference evidence="4" key="1">
    <citation type="journal article" date="2014" name="Nat. Commun.">
        <title>The emerging biofuel crop Camelina sativa retains a highly undifferentiated hexaploid genome structure.</title>
        <authorList>
            <person name="Kagale S."/>
            <person name="Koh C."/>
            <person name="Nixon J."/>
            <person name="Bollina V."/>
            <person name="Clarke W.E."/>
            <person name="Tuteja R."/>
            <person name="Spillane C."/>
            <person name="Robinson S.J."/>
            <person name="Links M.G."/>
            <person name="Clarke C."/>
            <person name="Higgins E.E."/>
            <person name="Huebert T."/>
            <person name="Sharpe A.G."/>
            <person name="Parkin I.A."/>
        </authorList>
    </citation>
    <scope>NUCLEOTIDE SEQUENCE [LARGE SCALE GENOMIC DNA]</scope>
    <source>
        <strain evidence="4">cv. DH55</strain>
    </source>
</reference>
<dbReference type="InterPro" id="IPR012337">
    <property type="entry name" value="RNaseH-like_sf"/>
</dbReference>
<evidence type="ECO:0000313" key="4">
    <source>
        <dbReference type="Proteomes" id="UP000694864"/>
    </source>
</evidence>
<reference evidence="5" key="2">
    <citation type="submission" date="2025-08" db="UniProtKB">
        <authorList>
            <consortium name="RefSeq"/>
        </authorList>
    </citation>
    <scope>IDENTIFICATION</scope>
    <source>
        <tissue evidence="5">Leaf</tissue>
    </source>
</reference>
<dbReference type="SUPFAM" id="SSF53098">
    <property type="entry name" value="Ribonuclease H-like"/>
    <property type="match status" value="1"/>
</dbReference>
<dbReference type="Pfam" id="PF00078">
    <property type="entry name" value="RVT_1"/>
    <property type="match status" value="1"/>
</dbReference>
<organism evidence="4 5">
    <name type="scientific">Camelina sativa</name>
    <name type="common">False flax</name>
    <name type="synonym">Myagrum sativum</name>
    <dbReference type="NCBI Taxonomy" id="90675"/>
    <lineage>
        <taxon>Eukaryota</taxon>
        <taxon>Viridiplantae</taxon>
        <taxon>Streptophyta</taxon>
        <taxon>Embryophyta</taxon>
        <taxon>Tracheophyta</taxon>
        <taxon>Spermatophyta</taxon>
        <taxon>Magnoliopsida</taxon>
        <taxon>eudicotyledons</taxon>
        <taxon>Gunneridae</taxon>
        <taxon>Pentapetalae</taxon>
        <taxon>rosids</taxon>
        <taxon>malvids</taxon>
        <taxon>Brassicales</taxon>
        <taxon>Brassicaceae</taxon>
        <taxon>Camelineae</taxon>
        <taxon>Camelina</taxon>
    </lineage>
</organism>
<dbReference type="PANTHER" id="PTHR33116">
    <property type="entry name" value="REVERSE TRANSCRIPTASE ZINC-BINDING DOMAIN-CONTAINING PROTEIN-RELATED-RELATED"/>
    <property type="match status" value="1"/>
</dbReference>
<proteinExistence type="predicted"/>
<evidence type="ECO:0000259" key="2">
    <source>
        <dbReference type="Pfam" id="PF13456"/>
    </source>
</evidence>
<sequence length="751" mass="84360">MERLGFHQTWIRWLMQCIKTVSYSFLINDQAKGLVTPQRGIRQGDPLSPYIFIICSEVLSGLCLKAQREGNLIGVKVAKGSPRVNHLLFADDTMFFIRADQHSCLTLKNILHKYEAASGQKINQSKSSITFSAKTPMYMRTQAKDVLEIQKEGGQGKYLGLPELFGRKKKDLFTSIVDRIKQKALSWSSRFLSTAGKLTMLKSVLSAMPTYTMSCFHLPGLLCKRIQSALTRFWWDTNTEKKKMSWIAWRKITKPTKFGGLGIRDIKHFNKALLAKLSWRLLTKPHTLLARVLLGKYCKNLSLLDCKIPSSASHGWRSIGMGRDLLKSKLGRVIGSGANTPIWRTPWLSTSSPLAPIGPPTEASQHLNVADLLLPNSRGWNVDLIKHILPAFEQDILLLKPSFQGAEDIWAWLPTKDGCYTAKSGYFESTNHEPEPPVTNPIIPSSELQFDWQRNIWALKTSPKTKLLLWKASQNALPVGANLLHRAISESAKCPYCDEEETITHLFFHCAFARKIWELLPVKTSIQLNDVTSIRQGIEVSNRLICLPPTGVGTGPISPWLLWSIWSSRNQLIFSKRRISEDETLQIALVRAKEWQNAQVSCVRPDPPQKSHLNPPNPRPNLICFTDAAWRNDVAGLGWVFKGPNDLVIKEGSASMNHVSSPLMAEALETLTAIRVALESNITELSFASDSLMLVQALNKKIQLKELHGTLHDVLDLSSNFTSCSFNFISRSQNQQADCLAKEALSLFMNL</sequence>
<gene>
    <name evidence="5" type="primary">LOC104744076</name>
</gene>
<feature type="domain" description="Reverse transcriptase" evidence="1">
    <location>
        <begin position="5"/>
        <end position="160"/>
    </location>
</feature>
<dbReference type="InterPro" id="IPR000477">
    <property type="entry name" value="RT_dom"/>
</dbReference>
<dbReference type="InterPro" id="IPR044730">
    <property type="entry name" value="RNase_H-like_dom_plant"/>
</dbReference>
<dbReference type="InterPro" id="IPR026960">
    <property type="entry name" value="RVT-Znf"/>
</dbReference>
<dbReference type="PANTHER" id="PTHR33116:SF86">
    <property type="entry name" value="REVERSE TRANSCRIPTASE DOMAIN-CONTAINING PROTEIN"/>
    <property type="match status" value="1"/>
</dbReference>
<protein>
    <submittedName>
        <fullName evidence="5">Uncharacterized protein LOC104744076</fullName>
    </submittedName>
</protein>
<dbReference type="Gene3D" id="3.30.420.10">
    <property type="entry name" value="Ribonuclease H-like superfamily/Ribonuclease H"/>
    <property type="match status" value="1"/>
</dbReference>
<feature type="domain" description="RNase H type-1" evidence="2">
    <location>
        <begin position="627"/>
        <end position="744"/>
    </location>
</feature>
<dbReference type="InterPro" id="IPR036397">
    <property type="entry name" value="RNaseH_sf"/>
</dbReference>
<dbReference type="Proteomes" id="UP000694864">
    <property type="component" value="Chromosome 14"/>
</dbReference>
<evidence type="ECO:0000259" key="3">
    <source>
        <dbReference type="Pfam" id="PF13966"/>
    </source>
</evidence>
<keyword evidence="4" id="KW-1185">Reference proteome</keyword>
<dbReference type="GeneID" id="104744076"/>
<feature type="domain" description="Reverse transcriptase zinc-binding" evidence="3">
    <location>
        <begin position="448"/>
        <end position="517"/>
    </location>
</feature>
<dbReference type="RefSeq" id="XP_010463404.1">
    <property type="nucleotide sequence ID" value="XM_010465102.1"/>
</dbReference>